<reference evidence="3" key="1">
    <citation type="journal article" date="2019" name="Int. J. Syst. Evol. Microbiol.">
        <title>The Global Catalogue of Microorganisms (GCM) 10K type strain sequencing project: providing services to taxonomists for standard genome sequencing and annotation.</title>
        <authorList>
            <consortium name="The Broad Institute Genomics Platform"/>
            <consortium name="The Broad Institute Genome Sequencing Center for Infectious Disease"/>
            <person name="Wu L."/>
            <person name="Ma J."/>
        </authorList>
    </citation>
    <scope>NUCLEOTIDE SEQUENCE [LARGE SCALE GENOMIC DNA]</scope>
    <source>
        <strain evidence="3">CCUG 58412</strain>
    </source>
</reference>
<dbReference type="InterPro" id="IPR009495">
    <property type="entry name" value="NrsF"/>
</dbReference>
<dbReference type="Pfam" id="PF06532">
    <property type="entry name" value="NrsF"/>
    <property type="match status" value="1"/>
</dbReference>
<keyword evidence="1" id="KW-1133">Transmembrane helix</keyword>
<keyword evidence="1" id="KW-0812">Transmembrane</keyword>
<dbReference type="PROSITE" id="PS51257">
    <property type="entry name" value="PROKAR_LIPOPROTEIN"/>
    <property type="match status" value="1"/>
</dbReference>
<accession>A0ABW3F5Q4</accession>
<feature type="transmembrane region" description="Helical" evidence="1">
    <location>
        <begin position="158"/>
        <end position="178"/>
    </location>
</feature>
<gene>
    <name evidence="2" type="ORF">ACFQ1Z_09470</name>
</gene>
<feature type="transmembrane region" description="Helical" evidence="1">
    <location>
        <begin position="131"/>
        <end position="149"/>
    </location>
</feature>
<protein>
    <submittedName>
        <fullName evidence="2">DUF1109 domain-containing protein</fullName>
    </submittedName>
</protein>
<proteinExistence type="predicted"/>
<dbReference type="RefSeq" id="WP_379057139.1">
    <property type="nucleotide sequence ID" value="NZ_JBHTKB010000001.1"/>
</dbReference>
<sequence length="213" mass="22844">MKTNELIKMLATGVEPVTRHANEKALSQALLVGACISLLLLVTIYGIRPDLSSVSTSFAFWMKLGVSLSSALLALVIVITLSRPGKSAPAAYWLLPLPVVALWLWAIASWLGTDASQHADMVWGKTWRVCIMNITLLAVPVAALTLLALRNLAPTRPALTGALAGWLAGSSGASIYALHCPEMAAPFLAIWYVLGMLVPTAIMAYVGHRSLRW</sequence>
<keyword evidence="1" id="KW-0472">Membrane</keyword>
<evidence type="ECO:0000313" key="2">
    <source>
        <dbReference type="EMBL" id="MFD0913772.1"/>
    </source>
</evidence>
<organism evidence="2 3">
    <name type="scientific">Methylophilus luteus</name>
    <dbReference type="NCBI Taxonomy" id="640108"/>
    <lineage>
        <taxon>Bacteria</taxon>
        <taxon>Pseudomonadati</taxon>
        <taxon>Pseudomonadota</taxon>
        <taxon>Betaproteobacteria</taxon>
        <taxon>Nitrosomonadales</taxon>
        <taxon>Methylophilaceae</taxon>
        <taxon>Methylophilus</taxon>
    </lineage>
</organism>
<feature type="transmembrane region" description="Helical" evidence="1">
    <location>
        <begin position="59"/>
        <end position="79"/>
    </location>
</feature>
<dbReference type="Proteomes" id="UP001597128">
    <property type="component" value="Unassembled WGS sequence"/>
</dbReference>
<evidence type="ECO:0000313" key="3">
    <source>
        <dbReference type="Proteomes" id="UP001597128"/>
    </source>
</evidence>
<feature type="transmembrane region" description="Helical" evidence="1">
    <location>
        <begin position="184"/>
        <end position="206"/>
    </location>
</feature>
<feature type="transmembrane region" description="Helical" evidence="1">
    <location>
        <begin position="29"/>
        <end position="47"/>
    </location>
</feature>
<comment type="caution">
    <text evidence="2">The sequence shown here is derived from an EMBL/GenBank/DDBJ whole genome shotgun (WGS) entry which is preliminary data.</text>
</comment>
<name>A0ABW3F5Q4_9PROT</name>
<evidence type="ECO:0000256" key="1">
    <source>
        <dbReference type="SAM" id="Phobius"/>
    </source>
</evidence>
<dbReference type="EMBL" id="JBHTKB010000001">
    <property type="protein sequence ID" value="MFD0913772.1"/>
    <property type="molecule type" value="Genomic_DNA"/>
</dbReference>
<keyword evidence="3" id="KW-1185">Reference proteome</keyword>
<feature type="transmembrane region" description="Helical" evidence="1">
    <location>
        <begin position="91"/>
        <end position="111"/>
    </location>
</feature>